<keyword evidence="18" id="KW-1185">Reference proteome</keyword>
<dbReference type="AlphaFoldDB" id="A0AAJ2BV25"/>
<evidence type="ECO:0000256" key="15">
    <source>
        <dbReference type="PIRSR" id="PIRSR001365-2"/>
    </source>
</evidence>
<organism evidence="16 19">
    <name type="scientific">Acidovorax delafieldii</name>
    <name type="common">Pseudomonas delafieldii</name>
    <dbReference type="NCBI Taxonomy" id="47920"/>
    <lineage>
        <taxon>Bacteria</taxon>
        <taxon>Pseudomonadati</taxon>
        <taxon>Pseudomonadota</taxon>
        <taxon>Betaproteobacteria</taxon>
        <taxon>Burkholderiales</taxon>
        <taxon>Comamonadaceae</taxon>
        <taxon>Acidovorax</taxon>
    </lineage>
</organism>
<dbReference type="CDD" id="cd00950">
    <property type="entry name" value="DHDPS"/>
    <property type="match status" value="1"/>
</dbReference>
<comment type="subunit">
    <text evidence="12">Homotetramer; dimer of dimers.</text>
</comment>
<dbReference type="EC" id="4.3.3.7" evidence="4 12"/>
<evidence type="ECO:0000256" key="13">
    <source>
        <dbReference type="PIRNR" id="PIRNR001365"/>
    </source>
</evidence>
<feature type="binding site" evidence="12 15">
    <location>
        <position position="53"/>
    </location>
    <ligand>
        <name>pyruvate</name>
        <dbReference type="ChEBI" id="CHEBI:15361"/>
    </ligand>
</feature>
<gene>
    <name evidence="12" type="primary">dapA</name>
    <name evidence="16" type="ORF">J2W88_001369</name>
    <name evidence="17" type="ORF">J2W93_001786</name>
</gene>
<evidence type="ECO:0000256" key="4">
    <source>
        <dbReference type="ARBA" id="ARBA00012086"/>
    </source>
</evidence>
<comment type="caution">
    <text evidence="12">Was originally thought to be a dihydrodipicolinate synthase (DHDPS), catalyzing the condensation of (S)-aspartate-beta-semialdehyde [(S)-ASA] and pyruvate to dihydrodipicolinate (DHDP). However, it was shown in E.coli that the product of the enzymatic reaction is not dihydrodipicolinate but in fact (4S)-4-hydroxy-2,3,4,5-tetrahydro-(2S)-dipicolinic acid (HTPA), and that the consecutive dehydration reaction leading to DHDP is not spontaneous but catalyzed by DapB.</text>
</comment>
<dbReference type="GO" id="GO:0005737">
    <property type="term" value="C:cytoplasm"/>
    <property type="evidence" value="ECO:0007669"/>
    <property type="project" value="UniProtKB-SubCell"/>
</dbReference>
<dbReference type="PANTHER" id="PTHR12128:SF66">
    <property type="entry name" value="4-HYDROXY-2-OXOGLUTARATE ALDOLASE, MITOCHONDRIAL"/>
    <property type="match status" value="1"/>
</dbReference>
<feature type="binding site" evidence="12 15">
    <location>
        <position position="208"/>
    </location>
    <ligand>
        <name>pyruvate</name>
        <dbReference type="ChEBI" id="CHEBI:15361"/>
    </ligand>
</feature>
<evidence type="ECO:0000256" key="5">
    <source>
        <dbReference type="ARBA" id="ARBA00022490"/>
    </source>
</evidence>
<evidence type="ECO:0000256" key="12">
    <source>
        <dbReference type="HAMAP-Rule" id="MF_00418"/>
    </source>
</evidence>
<proteinExistence type="inferred from homology"/>
<feature type="active site" description="Proton donor/acceptor" evidence="12 14">
    <location>
        <position position="140"/>
    </location>
</feature>
<keyword evidence="6 12" id="KW-0028">Amino-acid biosynthesis</keyword>
<dbReference type="PRINTS" id="PR00146">
    <property type="entry name" value="DHPICSNTHASE"/>
</dbReference>
<keyword evidence="7 12" id="KW-0220">Diaminopimelate biosynthesis</keyword>
<dbReference type="Gene3D" id="3.20.20.70">
    <property type="entry name" value="Aldolase class I"/>
    <property type="match status" value="1"/>
</dbReference>
<comment type="function">
    <text evidence="1 12">Catalyzes the condensation of (S)-aspartate-beta-semialdehyde [(S)-ASA] and pyruvate to 4-hydroxy-tetrahydrodipicolinate (HTPA).</text>
</comment>
<dbReference type="HAMAP" id="MF_00418">
    <property type="entry name" value="DapA"/>
    <property type="match status" value="1"/>
</dbReference>
<dbReference type="NCBIfam" id="TIGR00674">
    <property type="entry name" value="dapA"/>
    <property type="match status" value="1"/>
</dbReference>
<evidence type="ECO:0000256" key="2">
    <source>
        <dbReference type="ARBA" id="ARBA00005120"/>
    </source>
</evidence>
<dbReference type="EMBL" id="JAVDTL010000002">
    <property type="protein sequence ID" value="MDR6766104.1"/>
    <property type="molecule type" value="Genomic_DNA"/>
</dbReference>
<comment type="caution">
    <text evidence="16">The sequence shown here is derived from an EMBL/GenBank/DDBJ whole genome shotgun (WGS) entry which is preliminary data.</text>
</comment>
<dbReference type="Proteomes" id="UP001249076">
    <property type="component" value="Unassembled WGS sequence"/>
</dbReference>
<evidence type="ECO:0000313" key="17">
    <source>
        <dbReference type="EMBL" id="MDR6836958.1"/>
    </source>
</evidence>
<dbReference type="InterPro" id="IPR005263">
    <property type="entry name" value="DapA"/>
</dbReference>
<accession>A0AAJ2BV25</accession>
<keyword evidence="8 12" id="KW-0457">Lysine biosynthesis</keyword>
<evidence type="ECO:0000256" key="7">
    <source>
        <dbReference type="ARBA" id="ARBA00022915"/>
    </source>
</evidence>
<keyword evidence="5 12" id="KW-0963">Cytoplasm</keyword>
<dbReference type="GO" id="GO:0008840">
    <property type="term" value="F:4-hydroxy-tetrahydrodipicolinate synthase activity"/>
    <property type="evidence" value="ECO:0007669"/>
    <property type="project" value="UniProtKB-UniRule"/>
</dbReference>
<dbReference type="Proteomes" id="UP001253458">
    <property type="component" value="Unassembled WGS sequence"/>
</dbReference>
<evidence type="ECO:0000313" key="19">
    <source>
        <dbReference type="Proteomes" id="UP001253458"/>
    </source>
</evidence>
<evidence type="ECO:0000256" key="9">
    <source>
        <dbReference type="ARBA" id="ARBA00023239"/>
    </source>
</evidence>
<keyword evidence="10 12" id="KW-0704">Schiff base</keyword>
<evidence type="ECO:0000256" key="14">
    <source>
        <dbReference type="PIRSR" id="PIRSR001365-1"/>
    </source>
</evidence>
<feature type="active site" description="Schiff-base intermediate with substrate" evidence="12 14">
    <location>
        <position position="168"/>
    </location>
</feature>
<dbReference type="SMART" id="SM01130">
    <property type="entry name" value="DHDPS"/>
    <property type="match status" value="1"/>
</dbReference>
<dbReference type="PROSITE" id="PS00666">
    <property type="entry name" value="DHDPS_2"/>
    <property type="match status" value="1"/>
</dbReference>
<name>A0AAJ2BV25_ACIDE</name>
<dbReference type="SUPFAM" id="SSF51569">
    <property type="entry name" value="Aldolase"/>
    <property type="match status" value="1"/>
</dbReference>
<evidence type="ECO:0000313" key="18">
    <source>
        <dbReference type="Proteomes" id="UP001249076"/>
    </source>
</evidence>
<reference evidence="16 18" key="1">
    <citation type="submission" date="2023-07" db="EMBL/GenBank/DDBJ databases">
        <title>Sorghum-associated microbial communities from plants grown in Nebraska, USA.</title>
        <authorList>
            <person name="Schachtman D."/>
        </authorList>
    </citation>
    <scope>NUCLEOTIDE SEQUENCE</scope>
    <source>
        <strain evidence="17 18">BE105</strain>
        <strain evidence="16">BE69</strain>
    </source>
</reference>
<dbReference type="Pfam" id="PF00701">
    <property type="entry name" value="DHDPS"/>
    <property type="match status" value="1"/>
</dbReference>
<evidence type="ECO:0000256" key="3">
    <source>
        <dbReference type="ARBA" id="ARBA00007592"/>
    </source>
</evidence>
<comment type="similarity">
    <text evidence="3 12 13">Belongs to the DapA family.</text>
</comment>
<dbReference type="InterPro" id="IPR002220">
    <property type="entry name" value="DapA-like"/>
</dbReference>
<dbReference type="RefSeq" id="WP_209817134.1">
    <property type="nucleotide sequence ID" value="NZ_JAVDTL010000002.1"/>
</dbReference>
<feature type="site" description="Part of a proton relay during catalysis" evidence="12">
    <location>
        <position position="114"/>
    </location>
</feature>
<comment type="pathway">
    <text evidence="2 12">Amino-acid biosynthesis; L-lysine biosynthesis via DAP pathway; (S)-tetrahydrodipicolinate from L-aspartate: step 3/4.</text>
</comment>
<dbReference type="PIRSF" id="PIRSF001365">
    <property type="entry name" value="DHDPS"/>
    <property type="match status" value="1"/>
</dbReference>
<dbReference type="InterPro" id="IPR013785">
    <property type="entry name" value="Aldolase_TIM"/>
</dbReference>
<protein>
    <recommendedName>
        <fullName evidence="4 12">4-hydroxy-tetrahydrodipicolinate synthase</fullName>
        <shortName evidence="12">HTPA synthase</shortName>
        <ecNumber evidence="4 12">4.3.3.7</ecNumber>
    </recommendedName>
</protein>
<comment type="subcellular location">
    <subcellularLocation>
        <location evidence="12">Cytoplasm</location>
    </subcellularLocation>
</comment>
<feature type="site" description="Part of a proton relay during catalysis" evidence="12">
    <location>
        <position position="52"/>
    </location>
</feature>
<dbReference type="GO" id="GO:0009089">
    <property type="term" value="P:lysine biosynthetic process via diaminopimelate"/>
    <property type="evidence" value="ECO:0007669"/>
    <property type="project" value="UniProtKB-UniRule"/>
</dbReference>
<sequence length="295" mass="31038">MPAVSASSTPFQGLWIPLVTPFHDGAVDHPSLARMTKKLAGQGIAGFVACGSTGEAAALDKAEQLAVLETVLDASQGLPVVMGLSGYHLGQTQEWVQTLARYPLAGLLVPAPHYIRPSQDGLLLWFRALADASASPLVIYDIPYRTGATLATDTLLALAEHPRICAIKDCGGNAAKTQALIADGRLAVLAGEDAQMFTTLALGGHGAIAASAHWQAPRFVALVELLRAGDLPEARRAWQALLPWVEACFAEANPAPLKAVLAHAGWMRNELRAPMTAASAALEQRLQALPGLSPR</sequence>
<comment type="catalytic activity">
    <reaction evidence="11 12">
        <text>L-aspartate 4-semialdehyde + pyruvate = (2S,4S)-4-hydroxy-2,3,4,5-tetrahydrodipicolinate + H2O + H(+)</text>
        <dbReference type="Rhea" id="RHEA:34171"/>
        <dbReference type="ChEBI" id="CHEBI:15361"/>
        <dbReference type="ChEBI" id="CHEBI:15377"/>
        <dbReference type="ChEBI" id="CHEBI:15378"/>
        <dbReference type="ChEBI" id="CHEBI:67139"/>
        <dbReference type="ChEBI" id="CHEBI:537519"/>
        <dbReference type="EC" id="4.3.3.7"/>
    </reaction>
</comment>
<evidence type="ECO:0000256" key="1">
    <source>
        <dbReference type="ARBA" id="ARBA00003294"/>
    </source>
</evidence>
<dbReference type="EMBL" id="JAVDTS010000002">
    <property type="protein sequence ID" value="MDR6836958.1"/>
    <property type="molecule type" value="Genomic_DNA"/>
</dbReference>
<dbReference type="GO" id="GO:0019877">
    <property type="term" value="P:diaminopimelate biosynthetic process"/>
    <property type="evidence" value="ECO:0007669"/>
    <property type="project" value="UniProtKB-UniRule"/>
</dbReference>
<dbReference type="PANTHER" id="PTHR12128">
    <property type="entry name" value="DIHYDRODIPICOLINATE SYNTHASE"/>
    <property type="match status" value="1"/>
</dbReference>
<evidence type="ECO:0000313" key="16">
    <source>
        <dbReference type="EMBL" id="MDR6766104.1"/>
    </source>
</evidence>
<evidence type="ECO:0000256" key="8">
    <source>
        <dbReference type="ARBA" id="ARBA00023154"/>
    </source>
</evidence>
<dbReference type="InterPro" id="IPR020625">
    <property type="entry name" value="Schiff_base-form_aldolases_AS"/>
</dbReference>
<keyword evidence="9 12" id="KW-0456">Lyase</keyword>
<evidence type="ECO:0000256" key="11">
    <source>
        <dbReference type="ARBA" id="ARBA00047836"/>
    </source>
</evidence>
<evidence type="ECO:0000256" key="10">
    <source>
        <dbReference type="ARBA" id="ARBA00023270"/>
    </source>
</evidence>
<evidence type="ECO:0000256" key="6">
    <source>
        <dbReference type="ARBA" id="ARBA00022605"/>
    </source>
</evidence>